<comment type="similarity">
    <text evidence="2 10">Belongs to the disproportionating enzyme family.</text>
</comment>
<dbReference type="AlphaFoldDB" id="A0A9D1MKW1"/>
<dbReference type="SUPFAM" id="SSF51445">
    <property type="entry name" value="(Trans)glycosidases"/>
    <property type="match status" value="1"/>
</dbReference>
<evidence type="ECO:0000256" key="8">
    <source>
        <dbReference type="ARBA" id="ARBA00031423"/>
    </source>
</evidence>
<keyword evidence="7 10" id="KW-0119">Carbohydrate metabolism</keyword>
<dbReference type="NCBIfam" id="TIGR00217">
    <property type="entry name" value="malQ"/>
    <property type="match status" value="1"/>
</dbReference>
<comment type="caution">
    <text evidence="11">The sequence shown here is derived from an EMBL/GenBank/DDBJ whole genome shotgun (WGS) entry which is preliminary data.</text>
</comment>
<name>A0A9D1MKW1_9FIRM</name>
<dbReference type="GO" id="GO:0005975">
    <property type="term" value="P:carbohydrate metabolic process"/>
    <property type="evidence" value="ECO:0007669"/>
    <property type="project" value="InterPro"/>
</dbReference>
<evidence type="ECO:0000313" key="11">
    <source>
        <dbReference type="EMBL" id="HIU61953.1"/>
    </source>
</evidence>
<evidence type="ECO:0000256" key="5">
    <source>
        <dbReference type="ARBA" id="ARBA00022676"/>
    </source>
</evidence>
<accession>A0A9D1MKW1</accession>
<dbReference type="Proteomes" id="UP000824110">
    <property type="component" value="Unassembled WGS sequence"/>
</dbReference>
<evidence type="ECO:0000256" key="2">
    <source>
        <dbReference type="ARBA" id="ARBA00005684"/>
    </source>
</evidence>
<evidence type="ECO:0000256" key="6">
    <source>
        <dbReference type="ARBA" id="ARBA00022679"/>
    </source>
</evidence>
<reference evidence="11" key="2">
    <citation type="journal article" date="2021" name="PeerJ">
        <title>Extensive microbial diversity within the chicken gut microbiome revealed by metagenomics and culture.</title>
        <authorList>
            <person name="Gilroy R."/>
            <person name="Ravi A."/>
            <person name="Getino M."/>
            <person name="Pursley I."/>
            <person name="Horton D.L."/>
            <person name="Alikhan N.F."/>
            <person name="Baker D."/>
            <person name="Gharbi K."/>
            <person name="Hall N."/>
            <person name="Watson M."/>
            <person name="Adriaenssens E.M."/>
            <person name="Foster-Nyarko E."/>
            <person name="Jarju S."/>
            <person name="Secka A."/>
            <person name="Antonio M."/>
            <person name="Oren A."/>
            <person name="Chaudhuri R.R."/>
            <person name="La Ragione R."/>
            <person name="Hildebrand F."/>
            <person name="Pallen M.J."/>
        </authorList>
    </citation>
    <scope>NUCLEOTIDE SEQUENCE</scope>
    <source>
        <strain evidence="11">CHK195-12923</strain>
    </source>
</reference>
<evidence type="ECO:0000256" key="9">
    <source>
        <dbReference type="ARBA" id="ARBA00031501"/>
    </source>
</evidence>
<keyword evidence="6 10" id="KW-0808">Transferase</keyword>
<proteinExistence type="inferred from homology"/>
<dbReference type="NCBIfam" id="NF011080">
    <property type="entry name" value="PRK14508.1-3"/>
    <property type="match status" value="1"/>
</dbReference>
<evidence type="ECO:0000256" key="10">
    <source>
        <dbReference type="RuleBase" id="RU361207"/>
    </source>
</evidence>
<dbReference type="PANTHER" id="PTHR32438:SF5">
    <property type="entry name" value="4-ALPHA-GLUCANOTRANSFERASE DPE1, CHLOROPLASTIC_AMYLOPLASTIC"/>
    <property type="match status" value="1"/>
</dbReference>
<organism evidence="11 12">
    <name type="scientific">Candidatus Coproplasma excrementigallinarum</name>
    <dbReference type="NCBI Taxonomy" id="2840747"/>
    <lineage>
        <taxon>Bacteria</taxon>
        <taxon>Bacillati</taxon>
        <taxon>Bacillota</taxon>
        <taxon>Clostridia</taxon>
        <taxon>Eubacteriales</taxon>
        <taxon>Candidatus Coproplasma</taxon>
    </lineage>
</organism>
<evidence type="ECO:0000256" key="3">
    <source>
        <dbReference type="ARBA" id="ARBA00012560"/>
    </source>
</evidence>
<dbReference type="InterPro" id="IPR017853">
    <property type="entry name" value="GH"/>
</dbReference>
<evidence type="ECO:0000256" key="1">
    <source>
        <dbReference type="ARBA" id="ARBA00000439"/>
    </source>
</evidence>
<comment type="catalytic activity">
    <reaction evidence="1 10">
        <text>Transfers a segment of a (1-&gt;4)-alpha-D-glucan to a new position in an acceptor, which may be glucose or a (1-&gt;4)-alpha-D-glucan.</text>
        <dbReference type="EC" id="2.4.1.25"/>
    </reaction>
</comment>
<evidence type="ECO:0000256" key="4">
    <source>
        <dbReference type="ARBA" id="ARBA00020295"/>
    </source>
</evidence>
<dbReference type="EMBL" id="DVNE01000046">
    <property type="protein sequence ID" value="HIU61953.1"/>
    <property type="molecule type" value="Genomic_DNA"/>
</dbReference>
<dbReference type="InterPro" id="IPR003385">
    <property type="entry name" value="Glyco_hydro_77"/>
</dbReference>
<protein>
    <recommendedName>
        <fullName evidence="4 10">4-alpha-glucanotransferase</fullName>
        <ecNumber evidence="3 10">2.4.1.25</ecNumber>
    </recommendedName>
    <alternativeName>
        <fullName evidence="8 10">Amylomaltase</fullName>
    </alternativeName>
    <alternativeName>
        <fullName evidence="9 10">Disproportionating enzyme</fullName>
    </alternativeName>
</protein>
<dbReference type="Pfam" id="PF02446">
    <property type="entry name" value="Glyco_hydro_77"/>
    <property type="match status" value="1"/>
</dbReference>
<keyword evidence="5 10" id="KW-0328">Glycosyltransferase</keyword>
<dbReference type="PANTHER" id="PTHR32438">
    <property type="entry name" value="4-ALPHA-GLUCANOTRANSFERASE DPE1, CHLOROPLASTIC/AMYLOPLASTIC"/>
    <property type="match status" value="1"/>
</dbReference>
<dbReference type="EC" id="2.4.1.25" evidence="3 10"/>
<gene>
    <name evidence="11" type="primary">malQ</name>
    <name evidence="11" type="ORF">IAB69_04835</name>
</gene>
<reference evidence="11" key="1">
    <citation type="submission" date="2020-10" db="EMBL/GenBank/DDBJ databases">
        <authorList>
            <person name="Gilroy R."/>
        </authorList>
    </citation>
    <scope>NUCLEOTIDE SEQUENCE</scope>
    <source>
        <strain evidence="11">CHK195-12923</strain>
    </source>
</reference>
<evidence type="ECO:0000313" key="12">
    <source>
        <dbReference type="Proteomes" id="UP000824110"/>
    </source>
</evidence>
<dbReference type="GO" id="GO:0004134">
    <property type="term" value="F:4-alpha-glucanotransferase activity"/>
    <property type="evidence" value="ECO:0007669"/>
    <property type="project" value="UniProtKB-EC"/>
</dbReference>
<dbReference type="Gene3D" id="3.20.20.80">
    <property type="entry name" value="Glycosidases"/>
    <property type="match status" value="1"/>
</dbReference>
<sequence length="500" mass="57582">MERFERGAGVLLHISSLPGKYGIGSLGKEAYEFVDFLERSKVKYWQILPLVQTGYGDSPYQSVCCISGNPYFIDLETLAKQGLLDEEELKDAEMPEGDVDYGELYRRRYATLRRAYARFNINNSEFRKFVQSGIFDDYALFMSLKSVYGGTFREFPRAYKFKEELAISEFRENAYRKEYCFWQFLQFEFEKQWLALKQYVNSKGIKLIGDIPLYVACDSADVWAHPEMFLLDEDLNPIDVAGVPPDYFSATGQLWGNPLYDWKKMEADGFKWWIWRMRRATKLYDIVRIDHFRGLDRYFAIPYGAPTAEKGEWRQGPGVKLFNAIRAELGPVRIVAEDLGIIDDGVIALRKATGFPGMKIMMFAFDGDEENEYLPCNITENSVTYTGTHDNDTSLGFVLAMDKERFAEFVKMLRAALRYEGLSYPVVSRVEAARAIMWCALGTRSDMCIIPIQDVLDLDNSTRMNVPSTSSGNWQFRLKSMPSRRVAAWLRNVLKETGRA</sequence>
<evidence type="ECO:0000256" key="7">
    <source>
        <dbReference type="ARBA" id="ARBA00023277"/>
    </source>
</evidence>